<accession>A0A183IGP3</accession>
<dbReference type="Proteomes" id="UP000270296">
    <property type="component" value="Unassembled WGS sequence"/>
</dbReference>
<dbReference type="GO" id="GO:0005615">
    <property type="term" value="C:extracellular space"/>
    <property type="evidence" value="ECO:0007669"/>
    <property type="project" value="TreeGrafter"/>
</dbReference>
<sequence length="311" mass="35415">MKMAMKAQMNFKKAKTGDFSVELKNLNLDTGGRLTHDGQGHLQVVMTRCAMRIKRVKFQFTSCKLVLVNTKNMHHTIHRILVQKICPNIQVNGMARLNSELRKLPTMIKLFQPYRDDPISSHASASRTLEKGFMKFCKQAGRECIGKINEALAKTYRGQSLIFKMKPSSVPSVTIQNAMAKFHDQYTVTLFTTKDRKVLLSGTINADVTSDFSGSYDPRISNFRFKPQSNALKFTPEEMKSVTEAVRNTYQEFISAMFRQSFALPRFPFFDILHLQTAPMPNGIHFNFDVRYSGAAISPIMTNVFNDIITF</sequence>
<dbReference type="InterPro" id="IPR017943">
    <property type="entry name" value="Bactericidal_perm-incr_a/b_dom"/>
</dbReference>
<dbReference type="Gene3D" id="3.15.10.10">
    <property type="entry name" value="Bactericidal permeability-increasing protein, domain 1"/>
    <property type="match status" value="1"/>
</dbReference>
<name>A0A183IGP3_9BILA</name>
<keyword evidence="3" id="KW-1185">Reference proteome</keyword>
<dbReference type="WBParaSite" id="SBAD_0000292001-mRNA-1">
    <property type="protein sequence ID" value="SBAD_0000292001-mRNA-1"/>
    <property type="gene ID" value="SBAD_0000292001"/>
</dbReference>
<dbReference type="PANTHER" id="PTHR10504:SF131">
    <property type="entry name" value="BPI2 DOMAIN-CONTAINING PROTEIN"/>
    <property type="match status" value="1"/>
</dbReference>
<evidence type="ECO:0000313" key="4">
    <source>
        <dbReference type="WBParaSite" id="SBAD_0000292001-mRNA-1"/>
    </source>
</evidence>
<feature type="domain" description="Lipid-binding serum glycoprotein N-terminal" evidence="1">
    <location>
        <begin position="4"/>
        <end position="90"/>
    </location>
</feature>
<reference evidence="2 3" key="2">
    <citation type="submission" date="2018-11" db="EMBL/GenBank/DDBJ databases">
        <authorList>
            <consortium name="Pathogen Informatics"/>
        </authorList>
    </citation>
    <scope>NUCLEOTIDE SEQUENCE [LARGE SCALE GENOMIC DNA]</scope>
</reference>
<proteinExistence type="predicted"/>
<dbReference type="Pfam" id="PF01273">
    <property type="entry name" value="LBP_BPI_CETP"/>
    <property type="match status" value="1"/>
</dbReference>
<dbReference type="InterPro" id="IPR017942">
    <property type="entry name" value="Lipid-bd_serum_glycop_N"/>
</dbReference>
<dbReference type="GO" id="GO:0008289">
    <property type="term" value="F:lipid binding"/>
    <property type="evidence" value="ECO:0007669"/>
    <property type="project" value="InterPro"/>
</dbReference>
<gene>
    <name evidence="2" type="ORF">SBAD_LOCUS2788</name>
</gene>
<dbReference type="AlphaFoldDB" id="A0A183IGP3"/>
<dbReference type="PANTHER" id="PTHR10504">
    <property type="entry name" value="BACTERICIDAL PERMEABILITY-INCREASING BPI PROTEIN-RELATED"/>
    <property type="match status" value="1"/>
</dbReference>
<dbReference type="InterPro" id="IPR032942">
    <property type="entry name" value="BPI/LBP/Plunc"/>
</dbReference>
<dbReference type="Gene3D" id="3.15.20.10">
    <property type="entry name" value="Bactericidal permeability-increasing protein, domain 2"/>
    <property type="match status" value="1"/>
</dbReference>
<reference evidence="4" key="1">
    <citation type="submission" date="2016-06" db="UniProtKB">
        <authorList>
            <consortium name="WormBaseParasite"/>
        </authorList>
    </citation>
    <scope>IDENTIFICATION</scope>
</reference>
<dbReference type="EMBL" id="UZAM01007404">
    <property type="protein sequence ID" value="VDO98912.1"/>
    <property type="molecule type" value="Genomic_DNA"/>
</dbReference>
<evidence type="ECO:0000313" key="2">
    <source>
        <dbReference type="EMBL" id="VDO98912.1"/>
    </source>
</evidence>
<protein>
    <submittedName>
        <fullName evidence="4">BPI1 domain-containing protein</fullName>
    </submittedName>
</protein>
<evidence type="ECO:0000259" key="1">
    <source>
        <dbReference type="Pfam" id="PF01273"/>
    </source>
</evidence>
<organism evidence="4">
    <name type="scientific">Soboliphyme baturini</name>
    <dbReference type="NCBI Taxonomy" id="241478"/>
    <lineage>
        <taxon>Eukaryota</taxon>
        <taxon>Metazoa</taxon>
        <taxon>Ecdysozoa</taxon>
        <taxon>Nematoda</taxon>
        <taxon>Enoplea</taxon>
        <taxon>Dorylaimia</taxon>
        <taxon>Dioctophymatida</taxon>
        <taxon>Dioctophymatoidea</taxon>
        <taxon>Soboliphymatidae</taxon>
        <taxon>Soboliphyme</taxon>
    </lineage>
</organism>
<evidence type="ECO:0000313" key="3">
    <source>
        <dbReference type="Proteomes" id="UP000270296"/>
    </source>
</evidence>
<dbReference type="SUPFAM" id="SSF55394">
    <property type="entry name" value="Bactericidal permeability-increasing protein, BPI"/>
    <property type="match status" value="2"/>
</dbReference>